<gene>
    <name evidence="2" type="ORF">SAMN02745724_01993</name>
</gene>
<dbReference type="GO" id="GO:0004061">
    <property type="term" value="F:arylformamidase activity"/>
    <property type="evidence" value="ECO:0007669"/>
    <property type="project" value="InterPro"/>
</dbReference>
<sequence>MKTLLIGCTILLTTGCATVSQPANFEFIDLSHPIPTFAPEKSDATKPDLTQPINNSTPIAGFYQQAILFPADKWATSQGHFNSRAILIQEHNGTSFNAPNHYYNDDISTEKGAIPFNKRKAAHQLGSEQLTGNIVLIDVSHRVKAELAKNGGKPSSDLKVTDFSDTSSATIRASDIRAVADKITDGAWLVGRVGWEQFYFSGTEDWDTSQYVNGLNHPGFTSEAIEEILKIMDEKKIKISGIAADSFSTDSGQGAKGVDDKWRNAWPAHVRLYQRDILIVENLTNLSLLAQQQGDCSLMVGALNHVGGTGGPARVMAVCEEQATSNAATKFRHRHR</sequence>
<dbReference type="SUPFAM" id="SSF102198">
    <property type="entry name" value="Putative cyclase"/>
    <property type="match status" value="1"/>
</dbReference>
<dbReference type="EMBL" id="FOLO01000012">
    <property type="protein sequence ID" value="SFC57296.1"/>
    <property type="molecule type" value="Genomic_DNA"/>
</dbReference>
<evidence type="ECO:0000313" key="3">
    <source>
        <dbReference type="Proteomes" id="UP000198862"/>
    </source>
</evidence>
<dbReference type="RefSeq" id="WP_091983280.1">
    <property type="nucleotide sequence ID" value="NZ_FOLO01000012.1"/>
</dbReference>
<protein>
    <submittedName>
        <fullName evidence="2">Kynurenine formamidase</fullName>
    </submittedName>
</protein>
<accession>A0A1I1K975</accession>
<dbReference type="GO" id="GO:0019441">
    <property type="term" value="P:L-tryptophan catabolic process to kynurenine"/>
    <property type="evidence" value="ECO:0007669"/>
    <property type="project" value="InterPro"/>
</dbReference>
<name>A0A1I1K975_9GAMM</name>
<proteinExistence type="predicted"/>
<dbReference type="PROSITE" id="PS51257">
    <property type="entry name" value="PROKAR_LIPOPROTEIN"/>
    <property type="match status" value="1"/>
</dbReference>
<dbReference type="InterPro" id="IPR037175">
    <property type="entry name" value="KFase_sf"/>
</dbReference>
<feature type="signal peptide" evidence="1">
    <location>
        <begin position="1"/>
        <end position="19"/>
    </location>
</feature>
<dbReference type="InterPro" id="IPR007325">
    <property type="entry name" value="KFase/CYL"/>
</dbReference>
<reference evidence="2 3" key="1">
    <citation type="submission" date="2016-10" db="EMBL/GenBank/DDBJ databases">
        <authorList>
            <person name="de Groot N.N."/>
        </authorList>
    </citation>
    <scope>NUCLEOTIDE SEQUENCE [LARGE SCALE GENOMIC DNA]</scope>
    <source>
        <strain evidence="2 3">DSM 6059</strain>
    </source>
</reference>
<keyword evidence="3" id="KW-1185">Reference proteome</keyword>
<dbReference type="Pfam" id="PF04199">
    <property type="entry name" value="Cyclase"/>
    <property type="match status" value="1"/>
</dbReference>
<evidence type="ECO:0000313" key="2">
    <source>
        <dbReference type="EMBL" id="SFC57296.1"/>
    </source>
</evidence>
<feature type="chain" id="PRO_5011458295" evidence="1">
    <location>
        <begin position="20"/>
        <end position="336"/>
    </location>
</feature>
<dbReference type="Gene3D" id="3.50.30.50">
    <property type="entry name" value="Putative cyclase"/>
    <property type="match status" value="1"/>
</dbReference>
<dbReference type="STRING" id="1123010.SAMN02745724_01993"/>
<dbReference type="AlphaFoldDB" id="A0A1I1K975"/>
<dbReference type="Proteomes" id="UP000198862">
    <property type="component" value="Unassembled WGS sequence"/>
</dbReference>
<dbReference type="OrthoDB" id="7067800at2"/>
<keyword evidence="1" id="KW-0732">Signal</keyword>
<evidence type="ECO:0000256" key="1">
    <source>
        <dbReference type="SAM" id="SignalP"/>
    </source>
</evidence>
<organism evidence="2 3">
    <name type="scientific">Pseudoalteromonas denitrificans DSM 6059</name>
    <dbReference type="NCBI Taxonomy" id="1123010"/>
    <lineage>
        <taxon>Bacteria</taxon>
        <taxon>Pseudomonadati</taxon>
        <taxon>Pseudomonadota</taxon>
        <taxon>Gammaproteobacteria</taxon>
        <taxon>Alteromonadales</taxon>
        <taxon>Pseudoalteromonadaceae</taxon>
        <taxon>Pseudoalteromonas</taxon>
    </lineage>
</organism>